<evidence type="ECO:0000256" key="1">
    <source>
        <dbReference type="SAM" id="MobiDB-lite"/>
    </source>
</evidence>
<feature type="region of interest" description="Disordered" evidence="1">
    <location>
        <begin position="1"/>
        <end position="34"/>
    </location>
</feature>
<dbReference type="EMBL" id="DVNK01000018">
    <property type="protein sequence ID" value="HIU46076.1"/>
    <property type="molecule type" value="Genomic_DNA"/>
</dbReference>
<evidence type="ECO:0000313" key="3">
    <source>
        <dbReference type="EMBL" id="HIU46076.1"/>
    </source>
</evidence>
<keyword evidence="2" id="KW-1133">Transmembrane helix</keyword>
<reference evidence="3" key="2">
    <citation type="journal article" date="2021" name="PeerJ">
        <title>Extensive microbial diversity within the chicken gut microbiome revealed by metagenomics and culture.</title>
        <authorList>
            <person name="Gilroy R."/>
            <person name="Ravi A."/>
            <person name="Getino M."/>
            <person name="Pursley I."/>
            <person name="Horton D.L."/>
            <person name="Alikhan N.F."/>
            <person name="Baker D."/>
            <person name="Gharbi K."/>
            <person name="Hall N."/>
            <person name="Watson M."/>
            <person name="Adriaenssens E.M."/>
            <person name="Foster-Nyarko E."/>
            <person name="Jarju S."/>
            <person name="Secka A."/>
            <person name="Antonio M."/>
            <person name="Oren A."/>
            <person name="Chaudhuri R.R."/>
            <person name="La Ragione R."/>
            <person name="Hildebrand F."/>
            <person name="Pallen M.J."/>
        </authorList>
    </citation>
    <scope>NUCLEOTIDE SEQUENCE</scope>
    <source>
        <strain evidence="3">ChiSxjej2B14-8506</strain>
    </source>
</reference>
<accession>A0A9D1LQE0</accession>
<sequence length="84" mass="9320">MKSNGMSEDFHPGDIDSSQEIKHRHTPRRMKFHVPTRGADPRITRLAIVGVLFILVALFACLAMWLATLGPFTGGTMVVPGRLF</sequence>
<feature type="compositionally biased region" description="Basic residues" evidence="1">
    <location>
        <begin position="22"/>
        <end position="34"/>
    </location>
</feature>
<name>A0A9D1LQE0_9FIRM</name>
<proteinExistence type="predicted"/>
<gene>
    <name evidence="3" type="ORF">IAC59_02330</name>
</gene>
<keyword evidence="2" id="KW-0812">Transmembrane</keyword>
<feature type="transmembrane region" description="Helical" evidence="2">
    <location>
        <begin position="46"/>
        <end position="67"/>
    </location>
</feature>
<dbReference type="Proteomes" id="UP000824123">
    <property type="component" value="Unassembled WGS sequence"/>
</dbReference>
<evidence type="ECO:0000256" key="2">
    <source>
        <dbReference type="SAM" id="Phobius"/>
    </source>
</evidence>
<dbReference type="AlphaFoldDB" id="A0A9D1LQE0"/>
<keyword evidence="2" id="KW-0472">Membrane</keyword>
<organism evidence="3 4">
    <name type="scientific">Candidatus Fimadaptatus faecigallinarum</name>
    <dbReference type="NCBI Taxonomy" id="2840814"/>
    <lineage>
        <taxon>Bacteria</taxon>
        <taxon>Bacillati</taxon>
        <taxon>Bacillota</taxon>
        <taxon>Clostridia</taxon>
        <taxon>Eubacteriales</taxon>
        <taxon>Candidatus Fimadaptatus</taxon>
    </lineage>
</organism>
<reference evidence="3" key="1">
    <citation type="submission" date="2020-10" db="EMBL/GenBank/DDBJ databases">
        <authorList>
            <person name="Gilroy R."/>
        </authorList>
    </citation>
    <scope>NUCLEOTIDE SEQUENCE</scope>
    <source>
        <strain evidence="3">ChiSxjej2B14-8506</strain>
    </source>
</reference>
<evidence type="ECO:0000313" key="4">
    <source>
        <dbReference type="Proteomes" id="UP000824123"/>
    </source>
</evidence>
<protein>
    <submittedName>
        <fullName evidence="3">Uncharacterized protein</fullName>
    </submittedName>
</protein>
<comment type="caution">
    <text evidence="3">The sequence shown here is derived from an EMBL/GenBank/DDBJ whole genome shotgun (WGS) entry which is preliminary data.</text>
</comment>